<organism evidence="7 8">
    <name type="scientific">Arthrobacter psychrolactophilus</name>
    <dbReference type="NCBI Taxonomy" id="92442"/>
    <lineage>
        <taxon>Bacteria</taxon>
        <taxon>Bacillati</taxon>
        <taxon>Actinomycetota</taxon>
        <taxon>Actinomycetes</taxon>
        <taxon>Micrococcales</taxon>
        <taxon>Micrococcaceae</taxon>
        <taxon>Arthrobacter</taxon>
    </lineage>
</organism>
<proteinExistence type="predicted"/>
<dbReference type="EMBL" id="QJVC01000004">
    <property type="protein sequence ID" value="PYI39222.1"/>
    <property type="molecule type" value="Genomic_DNA"/>
</dbReference>
<evidence type="ECO:0000256" key="1">
    <source>
        <dbReference type="ARBA" id="ARBA00001936"/>
    </source>
</evidence>
<dbReference type="CDD" id="cd18870">
    <property type="entry name" value="NUDIX_AcylCoAdiphos_Nudt19"/>
    <property type="match status" value="1"/>
</dbReference>
<dbReference type="OrthoDB" id="7183442at2"/>
<comment type="cofactor">
    <cofactor evidence="1">
        <name>Mn(2+)</name>
        <dbReference type="ChEBI" id="CHEBI:29035"/>
    </cofactor>
</comment>
<dbReference type="Proteomes" id="UP000247980">
    <property type="component" value="Unassembled WGS sequence"/>
</dbReference>
<dbReference type="InterPro" id="IPR039121">
    <property type="entry name" value="NUDT19"/>
</dbReference>
<evidence type="ECO:0000256" key="3">
    <source>
        <dbReference type="ARBA" id="ARBA00022723"/>
    </source>
</evidence>
<keyword evidence="8" id="KW-1185">Reference proteome</keyword>
<keyword evidence="6" id="KW-0464">Manganese</keyword>
<dbReference type="GO" id="GO:0016818">
    <property type="term" value="F:hydrolase activity, acting on acid anhydrides, in phosphorus-containing anhydrides"/>
    <property type="evidence" value="ECO:0007669"/>
    <property type="project" value="InterPro"/>
</dbReference>
<evidence type="ECO:0000313" key="8">
    <source>
        <dbReference type="Proteomes" id="UP000247980"/>
    </source>
</evidence>
<dbReference type="Gene3D" id="3.90.79.10">
    <property type="entry name" value="Nucleoside Triphosphate Pyrophosphohydrolase"/>
    <property type="match status" value="1"/>
</dbReference>
<dbReference type="InterPro" id="IPR015797">
    <property type="entry name" value="NUDIX_hydrolase-like_dom_sf"/>
</dbReference>
<evidence type="ECO:0000313" key="7">
    <source>
        <dbReference type="EMBL" id="PYI39222.1"/>
    </source>
</evidence>
<keyword evidence="4 7" id="KW-0378">Hydrolase</keyword>
<evidence type="ECO:0000256" key="2">
    <source>
        <dbReference type="ARBA" id="ARBA00001946"/>
    </source>
</evidence>
<reference evidence="7 8" key="1">
    <citation type="submission" date="2018-05" db="EMBL/GenBank/DDBJ databases">
        <title>Genetic diversity of glacier-inhabiting Cryobacterium bacteria in China and description of Cryobacterium mengkeensis sp. nov. and Arthrobacter glacialis sp. nov.</title>
        <authorList>
            <person name="Liu Q."/>
            <person name="Xin Y.-H."/>
        </authorList>
    </citation>
    <scope>NUCLEOTIDE SEQUENCE [LARGE SCALE GENOMIC DNA]</scope>
    <source>
        <strain evidence="7 8">B7</strain>
    </source>
</reference>
<comment type="cofactor">
    <cofactor evidence="2">
        <name>Mg(2+)</name>
        <dbReference type="ChEBI" id="CHEBI:18420"/>
    </cofactor>
</comment>
<accession>A0A2V5IV18</accession>
<dbReference type="PANTHER" id="PTHR12318:SF0">
    <property type="entry name" value="ACYL-COENZYME A DIPHOSPHATASE NUDT19"/>
    <property type="match status" value="1"/>
</dbReference>
<evidence type="ECO:0000256" key="6">
    <source>
        <dbReference type="ARBA" id="ARBA00023211"/>
    </source>
</evidence>
<dbReference type="GO" id="GO:0046872">
    <property type="term" value="F:metal ion binding"/>
    <property type="evidence" value="ECO:0007669"/>
    <property type="project" value="UniProtKB-KW"/>
</dbReference>
<dbReference type="SUPFAM" id="SSF55811">
    <property type="entry name" value="Nudix"/>
    <property type="match status" value="1"/>
</dbReference>
<sequence length="294" mass="31709">MNADQREAAETWVEYGERTPRKPRMASSVVLLKDSSAGLKTYLTYRPGGSPLGTVAFPGGTIEVADDDVTDWVGPSATAWAKSLGTDDIGLAKRHVVAAIRELFEETGILLAGTDASSVIEGISGPEWMRARESIAAQESTFASLLERYGLGLRTDLLKPLSHWISPEFAHRRFDTRYFAATPPVNQEPTLLTSKGVWGRWACASEILAQRSNSALGDEIGLPNTTALTLGELVVPGVEIILEKIAAARGCIAYLNHKRPISEYQPRLIVGDDGGFTLEVATAPASEGGLCRER</sequence>
<protein>
    <submittedName>
        <fullName evidence="7">NUDIX hydrolase</fullName>
    </submittedName>
</protein>
<dbReference type="PANTHER" id="PTHR12318">
    <property type="entry name" value="TESTOSTERONE-REGULATED PROTEIN RP2"/>
    <property type="match status" value="1"/>
</dbReference>
<comment type="caution">
    <text evidence="7">The sequence shown here is derived from an EMBL/GenBank/DDBJ whole genome shotgun (WGS) entry which is preliminary data.</text>
</comment>
<keyword evidence="5" id="KW-0460">Magnesium</keyword>
<name>A0A2V5IV18_9MICC</name>
<evidence type="ECO:0000256" key="4">
    <source>
        <dbReference type="ARBA" id="ARBA00022801"/>
    </source>
</evidence>
<evidence type="ECO:0000256" key="5">
    <source>
        <dbReference type="ARBA" id="ARBA00022842"/>
    </source>
</evidence>
<keyword evidence="3" id="KW-0479">Metal-binding</keyword>
<gene>
    <name evidence="7" type="ORF">CVS30_07270</name>
</gene>
<dbReference type="AlphaFoldDB" id="A0A2V5IV18"/>